<protein>
    <submittedName>
        <fullName evidence="1">Uncharacterized protein</fullName>
    </submittedName>
</protein>
<gene>
    <name evidence="1" type="ORF">ACFFV7_50865</name>
</gene>
<reference evidence="1 2" key="1">
    <citation type="submission" date="2024-09" db="EMBL/GenBank/DDBJ databases">
        <authorList>
            <person name="Sun Q."/>
            <person name="Mori K."/>
        </authorList>
    </citation>
    <scope>NUCLEOTIDE SEQUENCE [LARGE SCALE GENOMIC DNA]</scope>
    <source>
        <strain evidence="1 2">CCM 3426</strain>
    </source>
</reference>
<name>A0ABV5IYF0_9ACTN</name>
<comment type="caution">
    <text evidence="1">The sequence shown here is derived from an EMBL/GenBank/DDBJ whole genome shotgun (WGS) entry which is preliminary data.</text>
</comment>
<proteinExistence type="predicted"/>
<dbReference type="Gene3D" id="6.20.20.10">
    <property type="match status" value="1"/>
</dbReference>
<dbReference type="RefSeq" id="WP_189648186.1">
    <property type="nucleotide sequence ID" value="NZ_BMRC01000006.1"/>
</dbReference>
<evidence type="ECO:0000313" key="1">
    <source>
        <dbReference type="EMBL" id="MFB9209563.1"/>
    </source>
</evidence>
<keyword evidence="2" id="KW-1185">Reference proteome</keyword>
<dbReference type="EMBL" id="JBHMEI010000104">
    <property type="protein sequence ID" value="MFB9209563.1"/>
    <property type="molecule type" value="Genomic_DNA"/>
</dbReference>
<accession>A0ABV5IYF0</accession>
<evidence type="ECO:0000313" key="2">
    <source>
        <dbReference type="Proteomes" id="UP001589647"/>
    </source>
</evidence>
<sequence>MELAIITLTLLVIYLVWDHYRHPKKACPRCVGSGRKTSRWNGKAYGLCRRCRGKGEVRR</sequence>
<organism evidence="1 2">
    <name type="scientific">Nonomuraea spiralis</name>
    <dbReference type="NCBI Taxonomy" id="46182"/>
    <lineage>
        <taxon>Bacteria</taxon>
        <taxon>Bacillati</taxon>
        <taxon>Actinomycetota</taxon>
        <taxon>Actinomycetes</taxon>
        <taxon>Streptosporangiales</taxon>
        <taxon>Streptosporangiaceae</taxon>
        <taxon>Nonomuraea</taxon>
    </lineage>
</organism>
<dbReference type="Proteomes" id="UP001589647">
    <property type="component" value="Unassembled WGS sequence"/>
</dbReference>